<name>U2KRS9_9FIRM</name>
<evidence type="ECO:0000313" key="1">
    <source>
        <dbReference type="EMBL" id="ERJ94982.1"/>
    </source>
</evidence>
<sequence>MFDNDFETAINFYFFLKESEYVFSQFVTTVGKTDPDTGELFLEDNPAFRNYKKKSRKAIENHTNAPHLTQKTKNFYLDKCRYYLYPEKRKPYKLKNGEGVDSESAFSNRCVTMFFSLTGIDFSFLRIKLKRKESIVTCQKKCLEDLFSSVLTFFMETNCVPFGCPQLHNSIHIDDFKKWVRFLYVRYRRLLIQENVELFKTFLPLEAKKIIECEKKTSIELCHVVYRPDVQYNLYRNDVDKKNESLMQRMNTVLYNIETGIRTIHNARTLKDIEENLKYLFRTKAQTFEKASKKEKKRDWKEEYIRRLICYHTSDQTDLMHLKFYEEGMVRSIVYHSANTCKERTDLNHIWCEISECEQEKGCRYRLNCEELSKAKIRLFTLRELLWDYIGDKLPNHLSNELREFTETIEWICIAYFL</sequence>
<dbReference type="HOGENOM" id="CLU_657021_0_0_9"/>
<dbReference type="Proteomes" id="UP000016662">
    <property type="component" value="Unassembled WGS sequence"/>
</dbReference>
<proteinExistence type="predicted"/>
<accession>U2KRS9</accession>
<comment type="caution">
    <text evidence="1">The sequence shown here is derived from an EMBL/GenBank/DDBJ whole genome shotgun (WGS) entry which is preliminary data.</text>
</comment>
<keyword evidence="2" id="KW-1185">Reference proteome</keyword>
<organism evidence="1 2">
    <name type="scientific">Ruminococcus callidus ATCC 27760</name>
    <dbReference type="NCBI Taxonomy" id="411473"/>
    <lineage>
        <taxon>Bacteria</taxon>
        <taxon>Bacillati</taxon>
        <taxon>Bacillota</taxon>
        <taxon>Clostridia</taxon>
        <taxon>Eubacteriales</taxon>
        <taxon>Oscillospiraceae</taxon>
        <taxon>Ruminococcus</taxon>
    </lineage>
</organism>
<dbReference type="EMBL" id="AWVF01000224">
    <property type="protein sequence ID" value="ERJ94982.1"/>
    <property type="molecule type" value="Genomic_DNA"/>
</dbReference>
<dbReference type="PATRIC" id="fig|411473.3.peg.1438"/>
<reference evidence="1 2" key="1">
    <citation type="submission" date="2013-07" db="EMBL/GenBank/DDBJ databases">
        <authorList>
            <person name="Weinstock G."/>
            <person name="Sodergren E."/>
            <person name="Wylie T."/>
            <person name="Fulton L."/>
            <person name="Fulton R."/>
            <person name="Fronick C."/>
            <person name="O'Laughlin M."/>
            <person name="Godfrey J."/>
            <person name="Miner T."/>
            <person name="Herter B."/>
            <person name="Appelbaum E."/>
            <person name="Cordes M."/>
            <person name="Lek S."/>
            <person name="Wollam A."/>
            <person name="Pepin K.H."/>
            <person name="Palsikar V.B."/>
            <person name="Mitreva M."/>
            <person name="Wilson R.K."/>
        </authorList>
    </citation>
    <scope>NUCLEOTIDE SEQUENCE [LARGE SCALE GENOMIC DNA]</scope>
    <source>
        <strain evidence="1 2">ATCC 27760</strain>
    </source>
</reference>
<dbReference type="RefSeq" id="WP_021683229.1">
    <property type="nucleotide sequence ID" value="NZ_KI260471.1"/>
</dbReference>
<evidence type="ECO:0000313" key="2">
    <source>
        <dbReference type="Proteomes" id="UP000016662"/>
    </source>
</evidence>
<dbReference type="AlphaFoldDB" id="U2KRS9"/>
<protein>
    <submittedName>
        <fullName evidence="1">Uncharacterized protein</fullName>
    </submittedName>
</protein>
<gene>
    <name evidence="1" type="ORF">RUMCAL_01760</name>
</gene>